<feature type="compositionally biased region" description="Basic and acidic residues" evidence="3">
    <location>
        <begin position="9"/>
        <end position="24"/>
    </location>
</feature>
<organism evidence="5 6">
    <name type="scientific">Paraburkholderia strydomiana</name>
    <dbReference type="NCBI Taxonomy" id="1245417"/>
    <lineage>
        <taxon>Bacteria</taxon>
        <taxon>Pseudomonadati</taxon>
        <taxon>Pseudomonadota</taxon>
        <taxon>Betaproteobacteria</taxon>
        <taxon>Burkholderiales</taxon>
        <taxon>Burkholderiaceae</taxon>
        <taxon>Paraburkholderia</taxon>
    </lineage>
</organism>
<dbReference type="PROSITE" id="PS50977">
    <property type="entry name" value="HTH_TETR_2"/>
    <property type="match status" value="1"/>
</dbReference>
<dbReference type="Gene3D" id="1.10.357.10">
    <property type="entry name" value="Tetracycline Repressor, domain 2"/>
    <property type="match status" value="1"/>
</dbReference>
<proteinExistence type="predicted"/>
<dbReference type="RefSeq" id="WP_408157605.1">
    <property type="nucleotide sequence ID" value="NZ_JAQQCL010000046.1"/>
</dbReference>
<comment type="caution">
    <text evidence="5">The sequence shown here is derived from an EMBL/GenBank/DDBJ whole genome shotgun (WGS) entry which is preliminary data.</text>
</comment>
<sequence>MVIQATTKANEKTKPEIRRPTQERGKQRYEDILNAVEVLLQDRDPSDVGIYDISGALGIAPQSVYHFFPEVSLVFVALAERYLASFRAVETAELGYFESWQDLLKAQHAGMLSVFGTNPAVRKVLLGVGYSSEIRRLDQENNRILARHLLEGFRRHFIQPELPDLHERFVEMAAINDAIWSLYLLRGGEIDSEAERIAHRARVAYLRTVLPEYLTPRSDQSSEAQ</sequence>
<accession>A0ABW9EQX3</accession>
<dbReference type="InterPro" id="IPR001647">
    <property type="entry name" value="HTH_TetR"/>
</dbReference>
<feature type="domain" description="HTH tetR-type" evidence="4">
    <location>
        <begin position="26"/>
        <end position="86"/>
    </location>
</feature>
<reference evidence="5 6" key="1">
    <citation type="journal article" date="2024" name="Chem. Sci.">
        <title>Discovery of megapolipeptins by genome mining of a Burkholderiales bacteria collection.</title>
        <authorList>
            <person name="Paulo B.S."/>
            <person name="Recchia M.J.J."/>
            <person name="Lee S."/>
            <person name="Fergusson C.H."/>
            <person name="Romanowski S.B."/>
            <person name="Hernandez A."/>
            <person name="Krull N."/>
            <person name="Liu D.Y."/>
            <person name="Cavanagh H."/>
            <person name="Bos A."/>
            <person name="Gray C.A."/>
            <person name="Murphy B.T."/>
            <person name="Linington R.G."/>
            <person name="Eustaquio A.S."/>
        </authorList>
    </citation>
    <scope>NUCLEOTIDE SEQUENCE [LARGE SCALE GENOMIC DNA]</scope>
    <source>
        <strain evidence="5 6">RL17-350-BIC-E</strain>
    </source>
</reference>
<keyword evidence="1 2" id="KW-0238">DNA-binding</keyword>
<evidence type="ECO:0000313" key="6">
    <source>
        <dbReference type="Proteomes" id="UP001629392"/>
    </source>
</evidence>
<evidence type="ECO:0000256" key="2">
    <source>
        <dbReference type="PROSITE-ProRule" id="PRU00335"/>
    </source>
</evidence>
<dbReference type="Proteomes" id="UP001629392">
    <property type="component" value="Unassembled WGS sequence"/>
</dbReference>
<evidence type="ECO:0000256" key="1">
    <source>
        <dbReference type="ARBA" id="ARBA00023125"/>
    </source>
</evidence>
<evidence type="ECO:0000256" key="3">
    <source>
        <dbReference type="SAM" id="MobiDB-lite"/>
    </source>
</evidence>
<evidence type="ECO:0000259" key="4">
    <source>
        <dbReference type="PROSITE" id="PS50977"/>
    </source>
</evidence>
<gene>
    <name evidence="5" type="ORF">PQQ73_34895</name>
</gene>
<feature type="region of interest" description="Disordered" evidence="3">
    <location>
        <begin position="1"/>
        <end position="24"/>
    </location>
</feature>
<name>A0ABW9EQX3_9BURK</name>
<evidence type="ECO:0000313" key="5">
    <source>
        <dbReference type="EMBL" id="MFM0721492.1"/>
    </source>
</evidence>
<protein>
    <submittedName>
        <fullName evidence="5">TetR/AcrR family transcriptional regulator</fullName>
    </submittedName>
</protein>
<dbReference type="SUPFAM" id="SSF46689">
    <property type="entry name" value="Homeodomain-like"/>
    <property type="match status" value="1"/>
</dbReference>
<dbReference type="EMBL" id="JAQQCL010000046">
    <property type="protein sequence ID" value="MFM0721492.1"/>
    <property type="molecule type" value="Genomic_DNA"/>
</dbReference>
<dbReference type="InterPro" id="IPR009057">
    <property type="entry name" value="Homeodomain-like_sf"/>
</dbReference>
<keyword evidence="6" id="KW-1185">Reference proteome</keyword>
<feature type="DNA-binding region" description="H-T-H motif" evidence="2">
    <location>
        <begin position="49"/>
        <end position="68"/>
    </location>
</feature>